<evidence type="ECO:0000256" key="7">
    <source>
        <dbReference type="ARBA" id="ARBA00022598"/>
    </source>
</evidence>
<dbReference type="InterPro" id="IPR036621">
    <property type="entry name" value="Anticodon-bd_dom_sf"/>
</dbReference>
<dbReference type="Gene3D" id="1.10.510.10">
    <property type="entry name" value="Transferase(Phosphotransferase) domain 1"/>
    <property type="match status" value="1"/>
</dbReference>
<evidence type="ECO:0000256" key="22">
    <source>
        <dbReference type="SAM" id="MobiDB-lite"/>
    </source>
</evidence>
<feature type="compositionally biased region" description="Low complexity" evidence="22">
    <location>
        <begin position="53"/>
        <end position="66"/>
    </location>
</feature>
<evidence type="ECO:0000256" key="4">
    <source>
        <dbReference type="ARBA" id="ARBA00012815"/>
    </source>
</evidence>
<dbReference type="GO" id="GO:0003723">
    <property type="term" value="F:RNA binding"/>
    <property type="evidence" value="ECO:0007669"/>
    <property type="project" value="TreeGrafter"/>
</dbReference>
<keyword evidence="11 20" id="KW-0067">ATP-binding</keyword>
<dbReference type="EMBL" id="ML977004">
    <property type="protein sequence ID" value="KAF1953364.1"/>
    <property type="molecule type" value="Genomic_DNA"/>
</dbReference>
<dbReference type="OrthoDB" id="1043025at2759"/>
<evidence type="ECO:0000256" key="15">
    <source>
        <dbReference type="ARBA" id="ARBA00047639"/>
    </source>
</evidence>
<dbReference type="GO" id="GO:0004674">
    <property type="term" value="F:protein serine/threonine kinase activity"/>
    <property type="evidence" value="ECO:0007669"/>
    <property type="project" value="UniProtKB-KW"/>
</dbReference>
<feature type="region of interest" description="Disordered" evidence="22">
    <location>
        <begin position="1693"/>
        <end position="1724"/>
    </location>
</feature>
<dbReference type="Proteomes" id="UP000800035">
    <property type="component" value="Unassembled WGS sequence"/>
</dbReference>
<comment type="catalytic activity">
    <reaction evidence="15">
        <text>tRNA(His) + L-histidine + ATP = L-histidyl-tRNA(His) + AMP + diphosphate + H(+)</text>
        <dbReference type="Rhea" id="RHEA:17313"/>
        <dbReference type="Rhea" id="RHEA-COMP:9665"/>
        <dbReference type="Rhea" id="RHEA-COMP:9689"/>
        <dbReference type="ChEBI" id="CHEBI:15378"/>
        <dbReference type="ChEBI" id="CHEBI:30616"/>
        <dbReference type="ChEBI" id="CHEBI:33019"/>
        <dbReference type="ChEBI" id="CHEBI:57595"/>
        <dbReference type="ChEBI" id="CHEBI:78442"/>
        <dbReference type="ChEBI" id="CHEBI:78527"/>
        <dbReference type="ChEBI" id="CHEBI:456215"/>
        <dbReference type="EC" id="6.1.1.21"/>
    </reaction>
</comment>
<keyword evidence="13" id="KW-0030">Aminoacyl-tRNA synthetase</keyword>
<comment type="similarity">
    <text evidence="3">Belongs to the class-II aminoacyl-tRNA synthetase family.</text>
</comment>
<evidence type="ECO:0000256" key="6">
    <source>
        <dbReference type="ARBA" id="ARBA00022527"/>
    </source>
</evidence>
<comment type="function">
    <text evidence="16">Kinase involved in a signal transduction pathway that is activated by changes in the osmolarity of the extracellular environment. Activates the PBS2 MAP kinase kinase by phosphorylation.</text>
</comment>
<evidence type="ECO:0000256" key="16">
    <source>
        <dbReference type="ARBA" id="ARBA00056158"/>
    </source>
</evidence>
<evidence type="ECO:0000259" key="24">
    <source>
        <dbReference type="PROSITE" id="PS50862"/>
    </source>
</evidence>
<dbReference type="EC" id="6.1.1.21" evidence="4"/>
<dbReference type="GO" id="GO:0005524">
    <property type="term" value="F:ATP binding"/>
    <property type="evidence" value="ECO:0007669"/>
    <property type="project" value="UniProtKB-UniRule"/>
</dbReference>
<dbReference type="PROSITE" id="PS00107">
    <property type="entry name" value="PROTEIN_KINASE_ATP"/>
    <property type="match status" value="1"/>
</dbReference>
<dbReference type="Gene3D" id="3.40.50.800">
    <property type="entry name" value="Anticodon-binding domain"/>
    <property type="match status" value="1"/>
</dbReference>
<evidence type="ECO:0000256" key="2">
    <source>
        <dbReference type="ARBA" id="ARBA00006529"/>
    </source>
</evidence>
<dbReference type="GO" id="GO:0004821">
    <property type="term" value="F:histidine-tRNA ligase activity"/>
    <property type="evidence" value="ECO:0007669"/>
    <property type="project" value="UniProtKB-EC"/>
</dbReference>
<keyword evidence="21" id="KW-0175">Coiled coil</keyword>
<evidence type="ECO:0000256" key="12">
    <source>
        <dbReference type="ARBA" id="ARBA00022917"/>
    </source>
</evidence>
<gene>
    <name evidence="25" type="ORF">CC80DRAFT_507228</name>
</gene>
<dbReference type="InterPro" id="IPR045864">
    <property type="entry name" value="aa-tRNA-synth_II/BPL/LPL"/>
</dbReference>
<dbReference type="PANTHER" id="PTHR11476">
    <property type="entry name" value="HISTIDYL-TRNA SYNTHETASE"/>
    <property type="match status" value="1"/>
</dbReference>
<dbReference type="Pfam" id="PF13393">
    <property type="entry name" value="tRNA-synt_His"/>
    <property type="match status" value="1"/>
</dbReference>
<evidence type="ECO:0000259" key="23">
    <source>
        <dbReference type="PROSITE" id="PS50011"/>
    </source>
</evidence>
<evidence type="ECO:0000256" key="9">
    <source>
        <dbReference type="ARBA" id="ARBA00022741"/>
    </source>
</evidence>
<feature type="domain" description="Aminoacyl-transfer RNA synthetases class-II family profile" evidence="24">
    <location>
        <begin position="1406"/>
        <end position="1794"/>
    </location>
</feature>
<evidence type="ECO:0000256" key="17">
    <source>
        <dbReference type="ARBA" id="ARBA00058343"/>
    </source>
</evidence>
<evidence type="ECO:0000256" key="10">
    <source>
        <dbReference type="ARBA" id="ARBA00022777"/>
    </source>
</evidence>
<dbReference type="SUPFAM" id="SSF52954">
    <property type="entry name" value="Class II aaRS ABD-related"/>
    <property type="match status" value="1"/>
</dbReference>
<evidence type="ECO:0000256" key="19">
    <source>
        <dbReference type="ARBA" id="ARBA00067413"/>
    </source>
</evidence>
<comment type="subcellular location">
    <subcellularLocation>
        <location evidence="1">Cytoplasm</location>
    </subcellularLocation>
</comment>
<organism evidence="25 26">
    <name type="scientific">Byssothecium circinans</name>
    <dbReference type="NCBI Taxonomy" id="147558"/>
    <lineage>
        <taxon>Eukaryota</taxon>
        <taxon>Fungi</taxon>
        <taxon>Dikarya</taxon>
        <taxon>Ascomycota</taxon>
        <taxon>Pezizomycotina</taxon>
        <taxon>Dothideomycetes</taxon>
        <taxon>Pleosporomycetidae</taxon>
        <taxon>Pleosporales</taxon>
        <taxon>Massarineae</taxon>
        <taxon>Massarinaceae</taxon>
        <taxon>Byssothecium</taxon>
    </lineage>
</organism>
<comment type="subunit">
    <text evidence="18">Interacts with by SSK1.</text>
</comment>
<dbReference type="PROSITE" id="PS50862">
    <property type="entry name" value="AA_TRNA_LIGASE_II"/>
    <property type="match status" value="1"/>
</dbReference>
<dbReference type="PROSITE" id="PS50011">
    <property type="entry name" value="PROTEIN_KINASE_DOM"/>
    <property type="match status" value="1"/>
</dbReference>
<dbReference type="InterPro" id="IPR004154">
    <property type="entry name" value="Anticodon-bd"/>
</dbReference>
<dbReference type="CDD" id="cd00859">
    <property type="entry name" value="HisRS_anticodon"/>
    <property type="match status" value="1"/>
</dbReference>
<dbReference type="InterPro" id="IPR000719">
    <property type="entry name" value="Prot_kinase_dom"/>
</dbReference>
<reference evidence="25" key="1">
    <citation type="journal article" date="2020" name="Stud. Mycol.">
        <title>101 Dothideomycetes genomes: a test case for predicting lifestyles and emergence of pathogens.</title>
        <authorList>
            <person name="Haridas S."/>
            <person name="Albert R."/>
            <person name="Binder M."/>
            <person name="Bloem J."/>
            <person name="Labutti K."/>
            <person name="Salamov A."/>
            <person name="Andreopoulos B."/>
            <person name="Baker S."/>
            <person name="Barry K."/>
            <person name="Bills G."/>
            <person name="Bluhm B."/>
            <person name="Cannon C."/>
            <person name="Castanera R."/>
            <person name="Culley D."/>
            <person name="Daum C."/>
            <person name="Ezra D."/>
            <person name="Gonzalez J."/>
            <person name="Henrissat B."/>
            <person name="Kuo A."/>
            <person name="Liang C."/>
            <person name="Lipzen A."/>
            <person name="Lutzoni F."/>
            <person name="Magnuson J."/>
            <person name="Mondo S."/>
            <person name="Nolan M."/>
            <person name="Ohm R."/>
            <person name="Pangilinan J."/>
            <person name="Park H.-J."/>
            <person name="Ramirez L."/>
            <person name="Alfaro M."/>
            <person name="Sun H."/>
            <person name="Tritt A."/>
            <person name="Yoshinaga Y."/>
            <person name="Zwiers L.-H."/>
            <person name="Turgeon B."/>
            <person name="Goodwin S."/>
            <person name="Spatafora J."/>
            <person name="Crous P."/>
            <person name="Grigoriev I."/>
        </authorList>
    </citation>
    <scope>NUCLEOTIDE SEQUENCE</scope>
    <source>
        <strain evidence="25">CBS 675.92</strain>
    </source>
</reference>
<dbReference type="SUPFAM" id="SSF56112">
    <property type="entry name" value="Protein kinase-like (PK-like)"/>
    <property type="match status" value="1"/>
</dbReference>
<dbReference type="InterPro" id="IPR017441">
    <property type="entry name" value="Protein_kinase_ATP_BS"/>
</dbReference>
<evidence type="ECO:0000256" key="3">
    <source>
        <dbReference type="ARBA" id="ARBA00008226"/>
    </source>
</evidence>
<keyword evidence="10" id="KW-0418">Kinase</keyword>
<dbReference type="InterPro" id="IPR041715">
    <property type="entry name" value="HisRS-like_core"/>
</dbReference>
<proteinExistence type="inferred from homology"/>
<dbReference type="SMART" id="SM00220">
    <property type="entry name" value="S_TKc"/>
    <property type="match status" value="1"/>
</dbReference>
<comment type="function">
    <text evidence="17">Catalyzes the aminoacylation of histidyl-tRNA in both the cytoplasm and the mitochondrion.</text>
</comment>
<dbReference type="CDD" id="cd06626">
    <property type="entry name" value="STKc_MEKK4"/>
    <property type="match status" value="1"/>
</dbReference>
<feature type="domain" description="Protein kinase" evidence="23">
    <location>
        <begin position="1026"/>
        <end position="1293"/>
    </location>
</feature>
<evidence type="ECO:0000313" key="26">
    <source>
        <dbReference type="Proteomes" id="UP000800035"/>
    </source>
</evidence>
<sequence>MKPLVVNAPQPVHDSSSGSESPESDADAHRQGLGEYQFAPAMSTPTPLEDMASQSSSYSWNGGQSSRASRDPPPIQTNGMTNANNSNANARLTRPSAVRTPSNAYAPARRPQQFSLNTSSRHRNSSTTRSRRNPNAEYRAQEKAYVQRIRQENEQDELFNDVRTPSLGYSTDTDSDDGSPSTADYADNDPYDQETLLYYGNDDMQPSVEELKIPENRERLEWHSMLASVLTGDVVKQEKKRLIGSTEQQGDSTLKAEIWMGIRAKVCGRSVQAQRRLVDDKRASIRTEIESIITFEVQGATEAGQTAAAQVNEIVKKIEGIESLFPTRQALQEAHPRAASQAFQDACDAVFAWNNTTDLINTEMSILKKWVGNDELDFSKPREGSSQDHHLTDDSSFIDRILKEDGLKSLQGETSLLVALERVIHKAKATLIANAESFADRHLPPYIEELLTLINFPSRLLQDIIRMRLSYAKKIRDPTQQGVMMAEQMISQFQILLTLAGKIKDSYMVISRPEPGWDLPPCIEENFDVVVLDALKFYFKMLNWKLSANKNTFKEAEILEQEWDFSNKLGRQLEGGDVETAEQFSSLTSKSLSRLTAHFEKELQRRPEELTGSEMEKRYKQILDSVRVRQRKLFRFSRILTQRFENCTEYSINHIDLDQDQLNELYESLVMTGHFLVEASGGDNLGLYIIASPALQDRPKDIQSLLTTCYHAEENPEDPSNPYALIIRPEEPIYWTGKTLSANIRTPHLDVKPGRLRLVADGSQQRLANANISFSHAIGMDLNTLIDQRANLRRVNEELQKIKKTAWKLSNTIMDSVEIVRKQTVGLDCQDLIQTCFAFATEFGQRSLLYMDHNRRAMNNIKLTRLALDWVSFICDDCVASDRKTFRWAVVALEFSMMMTRGQNILSISDEEYSKLRLKVAGCMSVLISHFDIMGARSTIAAHAERQKLNAQAGKWFLDPKNMKGDEESIQLTQEQWMQRLDEIDFIRKEKEAERQTLGRVLEDSNEADRALTYLSSSATNVTIRWQQGQFVGGGTFGSVYAAMNLDSGHLMAVKEIRLQDPQLIPTIVAQIRDEMGVLQVLDHPNIVSYYGIEPHRDKVYIFMEYCSGGSLAGLLEHGRIEDETVIQVYGLQMLEGLAYLHDAGVVHRDIKPENQHGVIKFVDFGAAKVIARQGRTLAAEHNATKQGRQGSMTGTPMYMSPEVIRGGNLGRHGAVDVWSLGCVILEMATGRRPWANMDNEWAIMYHIAQGDPPQLPSKDQLSDSGIDFLKRCFERDPTARASAVELLQHDWIMTLRAQLSLEPGTPSSETPTSSSSGPPSAAMPCQNPLRRAGTLVPSLAPIKCSIRPPTRFEPLLPFLWPAHPQPPPRFTRRYSESAAQLARDAHDAEMGKEGKGNFQLKTPKGTRDWSGTDVVLREQIFTAITNVFKRHGGVTIDTPVFELKETLTGKYGEDSKLIYDLADQGGEISSLRYDLTVPFARFCAQNAVQNIKRYHIAKVYRRDQPAMTKGRMREFYQCDFDIAGQYDSMIPDAEILRIIKEVFDELPDWKGKFTIKINHRKILDGIFQICGVPKDKIRTISSAVDKLDKSPWEEVRREMVEDKGLDPEVADKIWTYAQLKGGREIVTKLQSLPEVQANESATKGLEDMATLCTYLEIFDVLPALSIDMSLARGLDYYTGVIYEVVTEGSAPPANAKDVAKKEKKQKKNADLDEDRSDDPTIGVGSVAAGGRYDELVGMFSGKPIPCVGISFGVDRIFSITRARLGANPDLRPSEVDVFIMAFGGGNDFTGLLPERMAIAKTLWDARIKTEYMWKTKPRLQNQFKQAENSKVPWCVILGEDEFKAGKVKIKEMGLPKGHAEKDGVVVEIERLVEELKGRIEGRAPVP</sequence>
<dbReference type="Pfam" id="PF19431">
    <property type="entry name" value="MEKK4_N"/>
    <property type="match status" value="1"/>
</dbReference>
<comment type="similarity">
    <text evidence="2">Belongs to the protein kinase superfamily. STE Ser/Thr protein kinase family. MAP kinase kinase kinase subfamily.</text>
</comment>
<dbReference type="GO" id="GO:0005829">
    <property type="term" value="C:cytosol"/>
    <property type="evidence" value="ECO:0007669"/>
    <property type="project" value="TreeGrafter"/>
</dbReference>
<feature type="compositionally biased region" description="Low complexity" evidence="22">
    <location>
        <begin position="1303"/>
        <end position="1321"/>
    </location>
</feature>
<dbReference type="CDD" id="cd00773">
    <property type="entry name" value="HisRS-like_core"/>
    <property type="match status" value="1"/>
</dbReference>
<evidence type="ECO:0000256" key="14">
    <source>
        <dbReference type="ARBA" id="ARBA00030619"/>
    </source>
</evidence>
<dbReference type="FunFam" id="3.40.50.800:FF:000015">
    <property type="entry name" value="Histidyl-tRNA synthetase, mitochondrial"/>
    <property type="match status" value="1"/>
</dbReference>
<keyword evidence="9 20" id="KW-0547">Nucleotide-binding</keyword>
<evidence type="ECO:0000256" key="21">
    <source>
        <dbReference type="SAM" id="Coils"/>
    </source>
</evidence>
<dbReference type="GO" id="GO:0038066">
    <property type="term" value="P:p38MAPK cascade"/>
    <property type="evidence" value="ECO:0007669"/>
    <property type="project" value="UniProtKB-ARBA"/>
</dbReference>
<evidence type="ECO:0000256" key="8">
    <source>
        <dbReference type="ARBA" id="ARBA00022679"/>
    </source>
</evidence>
<keyword evidence="5" id="KW-0963">Cytoplasm</keyword>
<keyword evidence="12" id="KW-0648">Protein biosynthesis</keyword>
<feature type="region of interest" description="Disordered" evidence="22">
    <location>
        <begin position="1302"/>
        <end position="1329"/>
    </location>
</feature>
<keyword evidence="6" id="KW-0723">Serine/threonine-protein kinase</keyword>
<protein>
    <recommendedName>
        <fullName evidence="19">Histidine--tRNA ligase, mitochondrial</fullName>
        <ecNumber evidence="4">6.1.1.21</ecNumber>
    </recommendedName>
    <alternativeName>
        <fullName evidence="14">Histidyl-tRNA synthetase</fullName>
    </alternativeName>
</protein>
<dbReference type="GO" id="GO:0032543">
    <property type="term" value="P:mitochondrial translation"/>
    <property type="evidence" value="ECO:0007669"/>
    <property type="project" value="TreeGrafter"/>
</dbReference>
<dbReference type="FunFam" id="1.10.510.10:FF:000482">
    <property type="entry name" value="MAP kinase kinase kinase"/>
    <property type="match status" value="1"/>
</dbReference>
<dbReference type="PANTHER" id="PTHR11476:SF7">
    <property type="entry name" value="HISTIDINE--TRNA LIGASE"/>
    <property type="match status" value="1"/>
</dbReference>
<dbReference type="InterPro" id="IPR045801">
    <property type="entry name" value="MEKK4_N"/>
</dbReference>
<keyword evidence="8" id="KW-0808">Transferase</keyword>
<dbReference type="Pfam" id="PF03129">
    <property type="entry name" value="HGTP_anticodon"/>
    <property type="match status" value="1"/>
</dbReference>
<feature type="region of interest" description="Disordered" evidence="22">
    <location>
        <begin position="1"/>
        <end position="139"/>
    </location>
</feature>
<evidence type="ECO:0000313" key="25">
    <source>
        <dbReference type="EMBL" id="KAF1953364.1"/>
    </source>
</evidence>
<feature type="compositionally biased region" description="Basic residues" evidence="22">
    <location>
        <begin position="120"/>
        <end position="132"/>
    </location>
</feature>
<evidence type="ECO:0000256" key="20">
    <source>
        <dbReference type="PROSITE-ProRule" id="PRU10141"/>
    </source>
</evidence>
<feature type="coiled-coil region" evidence="21">
    <location>
        <begin position="782"/>
        <end position="812"/>
    </location>
</feature>
<feature type="region of interest" description="Disordered" evidence="22">
    <location>
        <begin position="152"/>
        <end position="190"/>
    </location>
</feature>
<accession>A0A6A5TMD4</accession>
<dbReference type="GO" id="GO:0006427">
    <property type="term" value="P:histidyl-tRNA aminoacylation"/>
    <property type="evidence" value="ECO:0007669"/>
    <property type="project" value="TreeGrafter"/>
</dbReference>
<dbReference type="FunFam" id="3.30.930.10:FF:000021">
    <property type="entry name" value="Probable histidine--tRNA ligase, mitochondrial"/>
    <property type="match status" value="1"/>
</dbReference>
<dbReference type="Pfam" id="PF00069">
    <property type="entry name" value="Pkinase"/>
    <property type="match status" value="1"/>
</dbReference>
<dbReference type="GO" id="GO:0005739">
    <property type="term" value="C:mitochondrion"/>
    <property type="evidence" value="ECO:0007669"/>
    <property type="project" value="TreeGrafter"/>
</dbReference>
<dbReference type="Gene3D" id="3.30.930.10">
    <property type="entry name" value="Bira Bifunctional Protein, Domain 2"/>
    <property type="match status" value="1"/>
</dbReference>
<evidence type="ECO:0000256" key="5">
    <source>
        <dbReference type="ARBA" id="ARBA00022490"/>
    </source>
</evidence>
<feature type="binding site" evidence="20">
    <location>
        <position position="1055"/>
    </location>
    <ligand>
        <name>ATP</name>
        <dbReference type="ChEBI" id="CHEBI:30616"/>
    </ligand>
</feature>
<evidence type="ECO:0000256" key="11">
    <source>
        <dbReference type="ARBA" id="ARBA00022840"/>
    </source>
</evidence>
<evidence type="ECO:0000256" key="18">
    <source>
        <dbReference type="ARBA" id="ARBA00065095"/>
    </source>
</evidence>
<keyword evidence="7" id="KW-0436">Ligase</keyword>
<keyword evidence="26" id="KW-1185">Reference proteome</keyword>
<dbReference type="InterPro" id="IPR006195">
    <property type="entry name" value="aa-tRNA-synth_II"/>
</dbReference>
<dbReference type="SUPFAM" id="SSF55681">
    <property type="entry name" value="Class II aaRS and biotin synthetases"/>
    <property type="match status" value="1"/>
</dbReference>
<name>A0A6A5TMD4_9PLEO</name>
<dbReference type="InterPro" id="IPR011009">
    <property type="entry name" value="Kinase-like_dom_sf"/>
</dbReference>
<evidence type="ECO:0000256" key="1">
    <source>
        <dbReference type="ARBA" id="ARBA00004496"/>
    </source>
</evidence>
<dbReference type="InterPro" id="IPR033656">
    <property type="entry name" value="HisRS_anticodon"/>
</dbReference>
<evidence type="ECO:0000256" key="13">
    <source>
        <dbReference type="ARBA" id="ARBA00023146"/>
    </source>
</evidence>